<dbReference type="AlphaFoldDB" id="A0AAD9Z4X8"/>
<evidence type="ECO:0000313" key="2">
    <source>
        <dbReference type="EMBL" id="KAK3171574.1"/>
    </source>
</evidence>
<dbReference type="Proteomes" id="UP001276659">
    <property type="component" value="Unassembled WGS sequence"/>
</dbReference>
<feature type="compositionally biased region" description="Polar residues" evidence="1">
    <location>
        <begin position="14"/>
        <end position="23"/>
    </location>
</feature>
<sequence>MAWSVEQDGDHGGLQNTNRASREISQIQQICGHPREYKRQSNNLPSTSEILKVEEKAKAKQLVTSASKTSRSILITQKHKPKAANMADQNNMENFHVLIIGAGKQPFGKATNA</sequence>
<reference evidence="2" key="1">
    <citation type="submission" date="2022-11" db="EMBL/GenBank/DDBJ databases">
        <title>Chromosomal genome sequence assembly and mating type (MAT) locus characterization of the leprose asexual lichenized fungus Lepraria neglecta (Nyl.) Erichsen.</title>
        <authorList>
            <person name="Allen J.L."/>
            <person name="Pfeffer B."/>
        </authorList>
    </citation>
    <scope>NUCLEOTIDE SEQUENCE</scope>
    <source>
        <strain evidence="2">Allen 5258</strain>
    </source>
</reference>
<protein>
    <submittedName>
        <fullName evidence="2">Uncharacterized protein</fullName>
    </submittedName>
</protein>
<organism evidence="2 3">
    <name type="scientific">Lepraria neglecta</name>
    <dbReference type="NCBI Taxonomy" id="209136"/>
    <lineage>
        <taxon>Eukaryota</taxon>
        <taxon>Fungi</taxon>
        <taxon>Dikarya</taxon>
        <taxon>Ascomycota</taxon>
        <taxon>Pezizomycotina</taxon>
        <taxon>Lecanoromycetes</taxon>
        <taxon>OSLEUM clade</taxon>
        <taxon>Lecanoromycetidae</taxon>
        <taxon>Lecanorales</taxon>
        <taxon>Lecanorineae</taxon>
        <taxon>Stereocaulaceae</taxon>
        <taxon>Lepraria</taxon>
    </lineage>
</organism>
<evidence type="ECO:0000313" key="3">
    <source>
        <dbReference type="Proteomes" id="UP001276659"/>
    </source>
</evidence>
<comment type="caution">
    <text evidence="2">The sequence shown here is derived from an EMBL/GenBank/DDBJ whole genome shotgun (WGS) entry which is preliminary data.</text>
</comment>
<accession>A0AAD9Z4X8</accession>
<name>A0AAD9Z4X8_9LECA</name>
<proteinExistence type="predicted"/>
<keyword evidence="3" id="KW-1185">Reference proteome</keyword>
<dbReference type="EMBL" id="JASNWA010000008">
    <property type="protein sequence ID" value="KAK3171574.1"/>
    <property type="molecule type" value="Genomic_DNA"/>
</dbReference>
<feature type="region of interest" description="Disordered" evidence="1">
    <location>
        <begin position="1"/>
        <end position="23"/>
    </location>
</feature>
<evidence type="ECO:0000256" key="1">
    <source>
        <dbReference type="SAM" id="MobiDB-lite"/>
    </source>
</evidence>
<gene>
    <name evidence="2" type="ORF">OEA41_003658</name>
</gene>